<keyword evidence="1" id="KW-0223">Dioxygenase</keyword>
<keyword evidence="1" id="KW-0560">Oxidoreductase</keyword>
<protein>
    <submittedName>
        <fullName evidence="1">Phytanoyl-CoA dioxygenase</fullName>
    </submittedName>
</protein>
<accession>A0A372JNK0</accession>
<name>A0A372JNK0_9ACTN</name>
<organism evidence="1 2">
    <name type="scientific">Actinomadura logoneensis</name>
    <dbReference type="NCBI Taxonomy" id="2293572"/>
    <lineage>
        <taxon>Bacteria</taxon>
        <taxon>Bacillati</taxon>
        <taxon>Actinomycetota</taxon>
        <taxon>Actinomycetes</taxon>
        <taxon>Streptosporangiales</taxon>
        <taxon>Thermomonosporaceae</taxon>
        <taxon>Actinomadura</taxon>
    </lineage>
</organism>
<dbReference type="GO" id="GO:0005506">
    <property type="term" value="F:iron ion binding"/>
    <property type="evidence" value="ECO:0007669"/>
    <property type="project" value="UniProtKB-ARBA"/>
</dbReference>
<gene>
    <name evidence="1" type="ORF">DZF91_12125</name>
</gene>
<dbReference type="Gene3D" id="2.60.120.620">
    <property type="entry name" value="q2cbj1_9rhob like domain"/>
    <property type="match status" value="1"/>
</dbReference>
<evidence type="ECO:0000313" key="1">
    <source>
        <dbReference type="EMBL" id="RFU41376.1"/>
    </source>
</evidence>
<dbReference type="PANTHER" id="PTHR20883:SF48">
    <property type="entry name" value="ECTOINE DIOXYGENASE"/>
    <property type="match status" value="1"/>
</dbReference>
<dbReference type="AlphaFoldDB" id="A0A372JNK0"/>
<dbReference type="GO" id="GO:0016706">
    <property type="term" value="F:2-oxoglutarate-dependent dioxygenase activity"/>
    <property type="evidence" value="ECO:0007669"/>
    <property type="project" value="UniProtKB-ARBA"/>
</dbReference>
<dbReference type="EMBL" id="QURH01000215">
    <property type="protein sequence ID" value="RFU41376.1"/>
    <property type="molecule type" value="Genomic_DNA"/>
</dbReference>
<dbReference type="InterPro" id="IPR008775">
    <property type="entry name" value="Phytyl_CoA_dOase-like"/>
</dbReference>
<dbReference type="OrthoDB" id="9796766at2"/>
<reference evidence="1 2" key="1">
    <citation type="submission" date="2018-08" db="EMBL/GenBank/DDBJ databases">
        <title>Actinomadura jelena sp. nov., a novel Actinomycete isolated from soil in Chad.</title>
        <authorList>
            <person name="Shi L."/>
        </authorList>
    </citation>
    <scope>NUCLEOTIDE SEQUENCE [LARGE SCALE GENOMIC DNA]</scope>
    <source>
        <strain evidence="1 2">NEAU-G17</strain>
    </source>
</reference>
<keyword evidence="2" id="KW-1185">Reference proteome</keyword>
<sequence>MNTSLGANTGFATGLVWATPEQAAQAARAAGHGPDIAPAPHTRHEWARHALTAPPILTVVQNRIGPAVAVIESTLLLRKKPRAFVVPPHQDGIDARWELAPDRAVSVWFALTDATIASGCVRVVPSSHGSGYQPHIRAPHDPGRGAPLTLATAPAENRYVPVPVRAGHALLMDVRLIHRSDINTTGQPRIGFNAVYVAPGAVRLHHGQPPATTLLTGDRSTT</sequence>
<evidence type="ECO:0000313" key="2">
    <source>
        <dbReference type="Proteomes" id="UP000261811"/>
    </source>
</evidence>
<proteinExistence type="predicted"/>
<dbReference type="PANTHER" id="PTHR20883">
    <property type="entry name" value="PHYTANOYL-COA DIOXYGENASE DOMAIN CONTAINING 1"/>
    <property type="match status" value="1"/>
</dbReference>
<dbReference type="Proteomes" id="UP000261811">
    <property type="component" value="Unassembled WGS sequence"/>
</dbReference>
<comment type="caution">
    <text evidence="1">The sequence shown here is derived from an EMBL/GenBank/DDBJ whole genome shotgun (WGS) entry which is preliminary data.</text>
</comment>
<dbReference type="Pfam" id="PF05721">
    <property type="entry name" value="PhyH"/>
    <property type="match status" value="1"/>
</dbReference>
<dbReference type="SUPFAM" id="SSF51197">
    <property type="entry name" value="Clavaminate synthase-like"/>
    <property type="match status" value="1"/>
</dbReference>
<dbReference type="RefSeq" id="WP_117357575.1">
    <property type="nucleotide sequence ID" value="NZ_QURH01000215.1"/>
</dbReference>